<protein>
    <recommendedName>
        <fullName evidence="1">Retrotransposon gag domain-containing protein</fullName>
    </recommendedName>
</protein>
<sequence length="192" mass="22077">MGKAKIPEPKAFGGARGAREVDNFIFDMKLYFDATKNDSDAGRLKIAPMYLANDAKLWWRTKVKESISGQCSIGTWNNFKKELKAQFILKIWLIMHDEVEWGDSLAIDIVVKWQSSYYIMGAVQDNLKKDLQAVALMQLAEEEKTRQFWLEDGILMTRRNRVYIPKAGNLRNYCCINAMTLCGQDIRARNAL</sequence>
<feature type="domain" description="Retrotransposon gag" evidence="1">
    <location>
        <begin position="45"/>
        <end position="88"/>
    </location>
</feature>
<dbReference type="AlphaFoldDB" id="A0A6A6LWS7"/>
<evidence type="ECO:0000313" key="2">
    <source>
        <dbReference type="EMBL" id="KAF2304623.1"/>
    </source>
</evidence>
<dbReference type="InterPro" id="IPR005162">
    <property type="entry name" value="Retrotrans_gag_dom"/>
</dbReference>
<proteinExistence type="predicted"/>
<dbReference type="EMBL" id="JAAGAX010000009">
    <property type="protein sequence ID" value="KAF2304623.1"/>
    <property type="molecule type" value="Genomic_DNA"/>
</dbReference>
<name>A0A6A6LWS7_HEVBR</name>
<keyword evidence="3" id="KW-1185">Reference proteome</keyword>
<dbReference type="Proteomes" id="UP000467840">
    <property type="component" value="Chromosome 16"/>
</dbReference>
<evidence type="ECO:0000259" key="1">
    <source>
        <dbReference type="Pfam" id="PF03732"/>
    </source>
</evidence>
<organism evidence="2 3">
    <name type="scientific">Hevea brasiliensis</name>
    <name type="common">Para rubber tree</name>
    <name type="synonym">Siphonia brasiliensis</name>
    <dbReference type="NCBI Taxonomy" id="3981"/>
    <lineage>
        <taxon>Eukaryota</taxon>
        <taxon>Viridiplantae</taxon>
        <taxon>Streptophyta</taxon>
        <taxon>Embryophyta</taxon>
        <taxon>Tracheophyta</taxon>
        <taxon>Spermatophyta</taxon>
        <taxon>Magnoliopsida</taxon>
        <taxon>eudicotyledons</taxon>
        <taxon>Gunneridae</taxon>
        <taxon>Pentapetalae</taxon>
        <taxon>rosids</taxon>
        <taxon>fabids</taxon>
        <taxon>Malpighiales</taxon>
        <taxon>Euphorbiaceae</taxon>
        <taxon>Crotonoideae</taxon>
        <taxon>Micrandreae</taxon>
        <taxon>Hevea</taxon>
    </lineage>
</organism>
<evidence type="ECO:0000313" key="3">
    <source>
        <dbReference type="Proteomes" id="UP000467840"/>
    </source>
</evidence>
<reference evidence="2 3" key="1">
    <citation type="journal article" date="2020" name="Mol. Plant">
        <title>The Chromosome-Based Rubber Tree Genome Provides New Insights into Spurge Genome Evolution and Rubber Biosynthesis.</title>
        <authorList>
            <person name="Liu J."/>
            <person name="Shi C."/>
            <person name="Shi C.C."/>
            <person name="Li W."/>
            <person name="Zhang Q.J."/>
            <person name="Zhang Y."/>
            <person name="Li K."/>
            <person name="Lu H.F."/>
            <person name="Shi C."/>
            <person name="Zhu S.T."/>
            <person name="Xiao Z.Y."/>
            <person name="Nan H."/>
            <person name="Yue Y."/>
            <person name="Zhu X.G."/>
            <person name="Wu Y."/>
            <person name="Hong X.N."/>
            <person name="Fan G.Y."/>
            <person name="Tong Y."/>
            <person name="Zhang D."/>
            <person name="Mao C.L."/>
            <person name="Liu Y.L."/>
            <person name="Hao S.J."/>
            <person name="Liu W.Q."/>
            <person name="Lv M.Q."/>
            <person name="Zhang H.B."/>
            <person name="Liu Y."/>
            <person name="Hu-Tang G.R."/>
            <person name="Wang J.P."/>
            <person name="Wang J.H."/>
            <person name="Sun Y.H."/>
            <person name="Ni S.B."/>
            <person name="Chen W.B."/>
            <person name="Zhang X.C."/>
            <person name="Jiao Y.N."/>
            <person name="Eichler E.E."/>
            <person name="Li G.H."/>
            <person name="Liu X."/>
            <person name="Gao L.Z."/>
        </authorList>
    </citation>
    <scope>NUCLEOTIDE SEQUENCE [LARGE SCALE GENOMIC DNA]</scope>
    <source>
        <strain evidence="3">cv. GT1</strain>
        <tissue evidence="2">Leaf</tissue>
    </source>
</reference>
<comment type="caution">
    <text evidence="2">The sequence shown here is derived from an EMBL/GenBank/DDBJ whole genome shotgun (WGS) entry which is preliminary data.</text>
</comment>
<dbReference type="Pfam" id="PF03732">
    <property type="entry name" value="Retrotrans_gag"/>
    <property type="match status" value="1"/>
</dbReference>
<gene>
    <name evidence="2" type="ORF">GH714_035906</name>
</gene>
<accession>A0A6A6LWS7</accession>